<reference evidence="2" key="1">
    <citation type="submission" date="2021-04" db="EMBL/GenBank/DDBJ databases">
        <authorList>
            <person name="Tunstrom K."/>
        </authorList>
    </citation>
    <scope>NUCLEOTIDE SEQUENCE</scope>
</reference>
<name>A0A8S3X3P9_PARAO</name>
<dbReference type="Proteomes" id="UP000691718">
    <property type="component" value="Unassembled WGS sequence"/>
</dbReference>
<organism evidence="2 3">
    <name type="scientific">Parnassius apollo</name>
    <name type="common">Apollo butterfly</name>
    <name type="synonym">Papilio apollo</name>
    <dbReference type="NCBI Taxonomy" id="110799"/>
    <lineage>
        <taxon>Eukaryota</taxon>
        <taxon>Metazoa</taxon>
        <taxon>Ecdysozoa</taxon>
        <taxon>Arthropoda</taxon>
        <taxon>Hexapoda</taxon>
        <taxon>Insecta</taxon>
        <taxon>Pterygota</taxon>
        <taxon>Neoptera</taxon>
        <taxon>Endopterygota</taxon>
        <taxon>Lepidoptera</taxon>
        <taxon>Glossata</taxon>
        <taxon>Ditrysia</taxon>
        <taxon>Papilionoidea</taxon>
        <taxon>Papilionidae</taxon>
        <taxon>Parnassiinae</taxon>
        <taxon>Parnassini</taxon>
        <taxon>Parnassius</taxon>
        <taxon>Parnassius</taxon>
    </lineage>
</organism>
<evidence type="ECO:0000313" key="2">
    <source>
        <dbReference type="EMBL" id="CAG5000302.1"/>
    </source>
</evidence>
<dbReference type="AlphaFoldDB" id="A0A8S3X3P9"/>
<feature type="region of interest" description="Disordered" evidence="1">
    <location>
        <begin position="91"/>
        <end position="116"/>
    </location>
</feature>
<feature type="compositionally biased region" description="Basic and acidic residues" evidence="1">
    <location>
        <begin position="91"/>
        <end position="101"/>
    </location>
</feature>
<evidence type="ECO:0000313" key="3">
    <source>
        <dbReference type="Proteomes" id="UP000691718"/>
    </source>
</evidence>
<sequence length="177" mass="20594">MTEPTLLETINYSSITPSTSVTSHNNIDKETNNDRVSISPNLSFADSNVQDLSHEIGSQNMDLHETYVQDVANNIEDGSNHECLVPYDIHSDSMSDSDYRDKSKKRKKRAQMQKSNWFAEKNRKLRESGKKYYGRKKEEMWNIEIPKEPRIIKQRCKCKQTEHGTIKCSSFTEEDRK</sequence>
<dbReference type="EMBL" id="CAJQZP010000945">
    <property type="protein sequence ID" value="CAG5000302.1"/>
    <property type="molecule type" value="Genomic_DNA"/>
</dbReference>
<feature type="region of interest" description="Disordered" evidence="1">
    <location>
        <begin position="17"/>
        <end position="39"/>
    </location>
</feature>
<proteinExistence type="predicted"/>
<keyword evidence="3" id="KW-1185">Reference proteome</keyword>
<feature type="compositionally biased region" description="Basic residues" evidence="1">
    <location>
        <begin position="102"/>
        <end position="111"/>
    </location>
</feature>
<gene>
    <name evidence="2" type="ORF">PAPOLLO_LOCUS13695</name>
</gene>
<protein>
    <submittedName>
        <fullName evidence="2">(apollo) hypothetical protein</fullName>
    </submittedName>
</protein>
<evidence type="ECO:0000256" key="1">
    <source>
        <dbReference type="SAM" id="MobiDB-lite"/>
    </source>
</evidence>
<comment type="caution">
    <text evidence="2">The sequence shown here is derived from an EMBL/GenBank/DDBJ whole genome shotgun (WGS) entry which is preliminary data.</text>
</comment>
<dbReference type="OrthoDB" id="7367179at2759"/>
<accession>A0A8S3X3P9</accession>